<organism evidence="1 2">
    <name type="scientific">Ceriporiopsis subvermispora (strain B)</name>
    <name type="common">White-rot fungus</name>
    <name type="synonym">Gelatoporia subvermispora</name>
    <dbReference type="NCBI Taxonomy" id="914234"/>
    <lineage>
        <taxon>Eukaryota</taxon>
        <taxon>Fungi</taxon>
        <taxon>Dikarya</taxon>
        <taxon>Basidiomycota</taxon>
        <taxon>Agaricomycotina</taxon>
        <taxon>Agaricomycetes</taxon>
        <taxon>Polyporales</taxon>
        <taxon>Gelatoporiaceae</taxon>
        <taxon>Gelatoporia</taxon>
    </lineage>
</organism>
<proteinExistence type="predicted"/>
<sequence>MSPCWMWTCVNLHLATAPRRKMFIFCLFSGSLGIRIDNRVITSHDLFFFDTGLRQSQVSLNSISAHN</sequence>
<dbReference type="HOGENOM" id="CLU_2812111_0_0_1"/>
<protein>
    <submittedName>
        <fullName evidence="1">Uncharacterized protein</fullName>
    </submittedName>
</protein>
<dbReference type="EMBL" id="KB445793">
    <property type="protein sequence ID" value="EMD39620.1"/>
    <property type="molecule type" value="Genomic_DNA"/>
</dbReference>
<gene>
    <name evidence="1" type="ORF">CERSUDRAFT_111929</name>
</gene>
<evidence type="ECO:0000313" key="1">
    <source>
        <dbReference type="EMBL" id="EMD39620.1"/>
    </source>
</evidence>
<evidence type="ECO:0000313" key="2">
    <source>
        <dbReference type="Proteomes" id="UP000016930"/>
    </source>
</evidence>
<reference evidence="1 2" key="1">
    <citation type="journal article" date="2012" name="Proc. Natl. Acad. Sci. U.S.A.">
        <title>Comparative genomics of Ceriporiopsis subvermispora and Phanerochaete chrysosporium provide insight into selective ligninolysis.</title>
        <authorList>
            <person name="Fernandez-Fueyo E."/>
            <person name="Ruiz-Duenas F.J."/>
            <person name="Ferreira P."/>
            <person name="Floudas D."/>
            <person name="Hibbett D.S."/>
            <person name="Canessa P."/>
            <person name="Larrondo L.F."/>
            <person name="James T.Y."/>
            <person name="Seelenfreund D."/>
            <person name="Lobos S."/>
            <person name="Polanco R."/>
            <person name="Tello M."/>
            <person name="Honda Y."/>
            <person name="Watanabe T."/>
            <person name="Watanabe T."/>
            <person name="Ryu J.S."/>
            <person name="Kubicek C.P."/>
            <person name="Schmoll M."/>
            <person name="Gaskell J."/>
            <person name="Hammel K.E."/>
            <person name="St John F.J."/>
            <person name="Vanden Wymelenberg A."/>
            <person name="Sabat G."/>
            <person name="Splinter BonDurant S."/>
            <person name="Syed K."/>
            <person name="Yadav J.S."/>
            <person name="Doddapaneni H."/>
            <person name="Subramanian V."/>
            <person name="Lavin J.L."/>
            <person name="Oguiza J.A."/>
            <person name="Perez G."/>
            <person name="Pisabarro A.G."/>
            <person name="Ramirez L."/>
            <person name="Santoyo F."/>
            <person name="Master E."/>
            <person name="Coutinho P.M."/>
            <person name="Henrissat B."/>
            <person name="Lombard V."/>
            <person name="Magnuson J.K."/>
            <person name="Kuees U."/>
            <person name="Hori C."/>
            <person name="Igarashi K."/>
            <person name="Samejima M."/>
            <person name="Held B.W."/>
            <person name="Barry K.W."/>
            <person name="LaButti K.M."/>
            <person name="Lapidus A."/>
            <person name="Lindquist E.A."/>
            <person name="Lucas S.M."/>
            <person name="Riley R."/>
            <person name="Salamov A.A."/>
            <person name="Hoffmeister D."/>
            <person name="Schwenk D."/>
            <person name="Hadar Y."/>
            <person name="Yarden O."/>
            <person name="de Vries R.P."/>
            <person name="Wiebenga A."/>
            <person name="Stenlid J."/>
            <person name="Eastwood D."/>
            <person name="Grigoriev I.V."/>
            <person name="Berka R.M."/>
            <person name="Blanchette R.A."/>
            <person name="Kersten P."/>
            <person name="Martinez A.T."/>
            <person name="Vicuna R."/>
            <person name="Cullen D."/>
        </authorList>
    </citation>
    <scope>NUCLEOTIDE SEQUENCE [LARGE SCALE GENOMIC DNA]</scope>
    <source>
        <strain evidence="1 2">B</strain>
    </source>
</reference>
<dbReference type="AlphaFoldDB" id="M2R4X2"/>
<keyword evidence="2" id="KW-1185">Reference proteome</keyword>
<accession>M2R4X2</accession>
<dbReference type="Proteomes" id="UP000016930">
    <property type="component" value="Unassembled WGS sequence"/>
</dbReference>
<name>M2R4X2_CERS8</name>